<dbReference type="AlphaFoldDB" id="A0A7Y4IIH1"/>
<evidence type="ECO:0000313" key="1">
    <source>
        <dbReference type="EMBL" id="NOJ79907.1"/>
    </source>
</evidence>
<dbReference type="RefSeq" id="WP_171442144.1">
    <property type="nucleotide sequence ID" value="NZ_JABFNS010000038.1"/>
</dbReference>
<reference evidence="1 2" key="1">
    <citation type="submission" date="2020-05" db="EMBL/GenBank/DDBJ databases">
        <authorList>
            <person name="Whitworth D."/>
        </authorList>
    </citation>
    <scope>NUCLEOTIDE SEQUENCE [LARGE SCALE GENOMIC DNA]</scope>
    <source>
        <strain evidence="1 2">AM005</strain>
    </source>
</reference>
<dbReference type="InterPro" id="IPR046275">
    <property type="entry name" value="DUF6308"/>
</dbReference>
<comment type="caution">
    <text evidence="1">The sequence shown here is derived from an EMBL/GenBank/DDBJ whole genome shotgun (WGS) entry which is preliminary data.</text>
</comment>
<sequence>MATERLFLPNVDVGRVDKSGKWKSARSDWFIADPWEKLIAKYERGTTFAYDHYVFNGKHPQRNRITDADIATVNALMNANAGATLDFLNRLRAAQDDLEPLLAQVPLDADLLGPHGVATAAKLLSTLIEKTVRGTQLAVASKLLSMKRPHLVPMLDTVVQACLGTSEIDLALQRFADLVSSGDNHRLLEALSGRVAQRYGIPVGRVRVLDQLIWFDWNVVEADEPGKWVVRGFAEWGYTPGRDDGIRRGP</sequence>
<dbReference type="Pfam" id="PF19827">
    <property type="entry name" value="DUF6308"/>
    <property type="match status" value="1"/>
</dbReference>
<protein>
    <submittedName>
        <fullName evidence="1">Uncharacterized protein</fullName>
    </submittedName>
</protein>
<dbReference type="Proteomes" id="UP000533080">
    <property type="component" value="Unassembled WGS sequence"/>
</dbReference>
<proteinExistence type="predicted"/>
<organism evidence="1 2">
    <name type="scientific">Myxococcus xanthus</name>
    <dbReference type="NCBI Taxonomy" id="34"/>
    <lineage>
        <taxon>Bacteria</taxon>
        <taxon>Pseudomonadati</taxon>
        <taxon>Myxococcota</taxon>
        <taxon>Myxococcia</taxon>
        <taxon>Myxococcales</taxon>
        <taxon>Cystobacterineae</taxon>
        <taxon>Myxococcaceae</taxon>
        <taxon>Myxococcus</taxon>
    </lineage>
</organism>
<dbReference type="EMBL" id="JABFNT010000047">
    <property type="protein sequence ID" value="NOJ79907.1"/>
    <property type="molecule type" value="Genomic_DNA"/>
</dbReference>
<accession>A0A7Y4IIH1</accession>
<evidence type="ECO:0000313" key="2">
    <source>
        <dbReference type="Proteomes" id="UP000533080"/>
    </source>
</evidence>
<gene>
    <name evidence="1" type="ORF">HNV28_16415</name>
</gene>
<name>A0A7Y4IIH1_MYXXA</name>